<dbReference type="GO" id="GO:0016705">
    <property type="term" value="F:oxidoreductase activity, acting on paired donors, with incorporation or reduction of molecular oxygen"/>
    <property type="evidence" value="ECO:0007669"/>
    <property type="project" value="InterPro"/>
</dbReference>
<dbReference type="AlphaFoldDB" id="A0A6J3LS24"/>
<dbReference type="PANTHER" id="PTHR47582:SF1">
    <property type="entry name" value="P450, PUTATIVE (EUROFUNG)-RELATED"/>
    <property type="match status" value="1"/>
</dbReference>
<keyword evidence="6" id="KW-0812">Transmembrane</keyword>
<dbReference type="Gene3D" id="1.10.630.10">
    <property type="entry name" value="Cytochrome P450"/>
    <property type="match status" value="1"/>
</dbReference>
<dbReference type="PANTHER" id="PTHR47582">
    <property type="entry name" value="P450, PUTATIVE (EUROFUNG)-RELATED"/>
    <property type="match status" value="1"/>
</dbReference>
<dbReference type="InterPro" id="IPR002403">
    <property type="entry name" value="Cyt_P450_E_grp-IV"/>
</dbReference>
<evidence type="ECO:0000256" key="6">
    <source>
        <dbReference type="SAM" id="Phobius"/>
    </source>
</evidence>
<keyword evidence="8" id="KW-0560">Oxidoreductase</keyword>
<dbReference type="GO" id="GO:0020037">
    <property type="term" value="F:heme binding"/>
    <property type="evidence" value="ECO:0007669"/>
    <property type="project" value="InterPro"/>
</dbReference>
<protein>
    <submittedName>
        <fullName evidence="8">P450 monooxygenase</fullName>
    </submittedName>
</protein>
<dbReference type="PRINTS" id="PR00465">
    <property type="entry name" value="EP450IV"/>
</dbReference>
<proteinExistence type="inferred from homology"/>
<dbReference type="Proteomes" id="UP000504637">
    <property type="component" value="Unplaced"/>
</dbReference>
<keyword evidence="8" id="KW-0503">Monooxygenase</keyword>
<evidence type="ECO:0000313" key="8">
    <source>
        <dbReference type="RefSeq" id="XP_033455459.1"/>
    </source>
</evidence>
<keyword evidence="4 5" id="KW-0408">Iron</keyword>
<comment type="cofactor">
    <cofactor evidence="1 5">
        <name>heme</name>
        <dbReference type="ChEBI" id="CHEBI:30413"/>
    </cofactor>
</comment>
<keyword evidence="6" id="KW-0472">Membrane</keyword>
<comment type="similarity">
    <text evidence="2">Belongs to the cytochrome P450 family.</text>
</comment>
<reference evidence="8" key="3">
    <citation type="submission" date="2025-08" db="UniProtKB">
        <authorList>
            <consortium name="RefSeq"/>
        </authorList>
    </citation>
    <scope>IDENTIFICATION</scope>
    <source>
        <strain evidence="8">CBS 342.82</strain>
    </source>
</reference>
<feature type="binding site" description="axial binding residue" evidence="5">
    <location>
        <position position="453"/>
    </location>
    <ligand>
        <name>heme</name>
        <dbReference type="ChEBI" id="CHEBI:30413"/>
    </ligand>
    <ligandPart>
        <name>Fe</name>
        <dbReference type="ChEBI" id="CHEBI:18248"/>
    </ligandPart>
</feature>
<keyword evidence="6" id="KW-1133">Transmembrane helix</keyword>
<dbReference type="InterPro" id="IPR036396">
    <property type="entry name" value="Cyt_P450_sf"/>
</dbReference>
<accession>A0A6J3LS24</accession>
<evidence type="ECO:0000256" key="5">
    <source>
        <dbReference type="PIRSR" id="PIRSR602403-1"/>
    </source>
</evidence>
<dbReference type="GO" id="GO:0005506">
    <property type="term" value="F:iron ion binding"/>
    <property type="evidence" value="ECO:0007669"/>
    <property type="project" value="InterPro"/>
</dbReference>
<keyword evidence="5" id="KW-0349">Heme</keyword>
<keyword evidence="7" id="KW-1185">Reference proteome</keyword>
<dbReference type="InterPro" id="IPR053007">
    <property type="entry name" value="CYP450_monoxygenase_sec-met"/>
</dbReference>
<reference evidence="8" key="2">
    <citation type="submission" date="2020-04" db="EMBL/GenBank/DDBJ databases">
        <authorList>
            <consortium name="NCBI Genome Project"/>
        </authorList>
    </citation>
    <scope>NUCLEOTIDE SEQUENCE</scope>
    <source>
        <strain evidence="8">CBS 342.82</strain>
    </source>
</reference>
<dbReference type="GeneID" id="54363751"/>
<name>A0A6J3LS24_9PEZI</name>
<dbReference type="GO" id="GO:0004497">
    <property type="term" value="F:monooxygenase activity"/>
    <property type="evidence" value="ECO:0007669"/>
    <property type="project" value="UniProtKB-KW"/>
</dbReference>
<dbReference type="OrthoDB" id="1470350at2759"/>
<evidence type="ECO:0000256" key="1">
    <source>
        <dbReference type="ARBA" id="ARBA00001971"/>
    </source>
</evidence>
<keyword evidence="3 5" id="KW-0479">Metal-binding</keyword>
<dbReference type="InterPro" id="IPR001128">
    <property type="entry name" value="Cyt_P450"/>
</dbReference>
<dbReference type="SUPFAM" id="SSF48264">
    <property type="entry name" value="Cytochrome P450"/>
    <property type="match status" value="1"/>
</dbReference>
<sequence length="535" mass="58888">MAFTDDLIPLLKGSPITSIAIAVVTLLVIYLFVGAKADEREPPYVKPGIPFIGHGLGLMFQGTPYYKIIAAKTDAPIFSLNLLGTRLYIVKSAKIVAAVQRNAKILSFDPFLTAAAERMAGITGPGLKLLQETHAGGGGLNQTVVHASIPSLMGSGLDEMNRTMLVKIGPLMDQLIDGPRSEIDLHRWCRDVITTASSEAVWGKQNPFRSEQTTEDFWYFESNLNILLANMLPWITARKAYQCRERFVDAMEAFAQSGGYEEKDCSELARARRDAQRDGGATVRDTARLEMSLNIGVLSNTVPSTFWCMFDIFSRPDLLAAIRRELETHAVVTPDPSAPHKRAVDISLIRGDCPLLVAAFQEMLRLHSNGAPIRFVYEDVVLDNQFLLKKGSILQMSAPVIHSEQTHWGLDASKFDATRFDSHVAIAGQKATKAHTKPRATSYMAWGASPNLCPGRHFATAEILAVAAMLVLRTDITPVKGHWWTPKLNSNAMAAAMSPPGEPYPVRIQRRKEVEGIEWSFIVSGQKDKFGLITG</sequence>
<dbReference type="CDD" id="cd11040">
    <property type="entry name" value="CYP7_CYP8-like"/>
    <property type="match status" value="1"/>
</dbReference>
<organism evidence="8">
    <name type="scientific">Dissoconium aciculare CBS 342.82</name>
    <dbReference type="NCBI Taxonomy" id="1314786"/>
    <lineage>
        <taxon>Eukaryota</taxon>
        <taxon>Fungi</taxon>
        <taxon>Dikarya</taxon>
        <taxon>Ascomycota</taxon>
        <taxon>Pezizomycotina</taxon>
        <taxon>Dothideomycetes</taxon>
        <taxon>Dothideomycetidae</taxon>
        <taxon>Mycosphaerellales</taxon>
        <taxon>Dissoconiaceae</taxon>
        <taxon>Dissoconium</taxon>
    </lineage>
</organism>
<evidence type="ECO:0000256" key="4">
    <source>
        <dbReference type="ARBA" id="ARBA00023004"/>
    </source>
</evidence>
<gene>
    <name evidence="8" type="ORF">K489DRAFT_384849</name>
</gene>
<evidence type="ECO:0000256" key="3">
    <source>
        <dbReference type="ARBA" id="ARBA00022723"/>
    </source>
</evidence>
<evidence type="ECO:0000313" key="7">
    <source>
        <dbReference type="Proteomes" id="UP000504637"/>
    </source>
</evidence>
<feature type="transmembrane region" description="Helical" evidence="6">
    <location>
        <begin position="15"/>
        <end position="33"/>
    </location>
</feature>
<evidence type="ECO:0000256" key="2">
    <source>
        <dbReference type="ARBA" id="ARBA00010617"/>
    </source>
</evidence>
<reference evidence="8" key="1">
    <citation type="submission" date="2020-01" db="EMBL/GenBank/DDBJ databases">
        <authorList>
            <consortium name="DOE Joint Genome Institute"/>
            <person name="Haridas S."/>
            <person name="Albert R."/>
            <person name="Binder M."/>
            <person name="Bloem J."/>
            <person name="Labutti K."/>
            <person name="Salamov A."/>
            <person name="Andreopoulos B."/>
            <person name="Baker S.E."/>
            <person name="Barry K."/>
            <person name="Bills G."/>
            <person name="Bluhm B.H."/>
            <person name="Cannon C."/>
            <person name="Castanera R."/>
            <person name="Culley D.E."/>
            <person name="Daum C."/>
            <person name="Ezra D."/>
            <person name="Gonzalez J.B."/>
            <person name="Henrissat B."/>
            <person name="Kuo A."/>
            <person name="Liang C."/>
            <person name="Lipzen A."/>
            <person name="Lutzoni F."/>
            <person name="Magnuson J."/>
            <person name="Mondo S."/>
            <person name="Nolan M."/>
            <person name="Ohm R."/>
            <person name="Pangilinan J."/>
            <person name="Park H.-J."/>
            <person name="Ramirez L."/>
            <person name="Alfaro M."/>
            <person name="Sun H."/>
            <person name="Tritt A."/>
            <person name="Yoshinaga Y."/>
            <person name="Zwiers L.-H."/>
            <person name="Turgeon B.G."/>
            <person name="Goodwin S.B."/>
            <person name="Spatafora J.W."/>
            <person name="Crous P.W."/>
            <person name="Grigoriev I.V."/>
        </authorList>
    </citation>
    <scope>NUCLEOTIDE SEQUENCE</scope>
    <source>
        <strain evidence="8">CBS 342.82</strain>
    </source>
</reference>
<dbReference type="RefSeq" id="XP_033455459.1">
    <property type="nucleotide sequence ID" value="XM_033605951.1"/>
</dbReference>
<dbReference type="Pfam" id="PF00067">
    <property type="entry name" value="p450"/>
    <property type="match status" value="1"/>
</dbReference>